<keyword evidence="8" id="KW-0560">Oxidoreductase</keyword>
<dbReference type="GO" id="GO:0042554">
    <property type="term" value="P:superoxide anion generation"/>
    <property type="evidence" value="ECO:0007669"/>
    <property type="project" value="TreeGrafter"/>
</dbReference>
<keyword evidence="2" id="KW-0285">Flavoprotein</keyword>
<dbReference type="InterPro" id="IPR018247">
    <property type="entry name" value="EF_Hand_1_Ca_BS"/>
</dbReference>
<dbReference type="Gene3D" id="3.40.50.80">
    <property type="entry name" value="Nucleotide-binding domain of ferredoxin-NADP reductase (FNR) module"/>
    <property type="match status" value="1"/>
</dbReference>
<organism evidence="11 12">
    <name type="scientific">Owenia fusiformis</name>
    <name type="common">Polychaete worm</name>
    <dbReference type="NCBI Taxonomy" id="6347"/>
    <lineage>
        <taxon>Eukaryota</taxon>
        <taxon>Metazoa</taxon>
        <taxon>Spiralia</taxon>
        <taxon>Lophotrochozoa</taxon>
        <taxon>Annelida</taxon>
        <taxon>Polychaeta</taxon>
        <taxon>Sedentaria</taxon>
        <taxon>Canalipalpata</taxon>
        <taxon>Sabellida</taxon>
        <taxon>Oweniida</taxon>
        <taxon>Oweniidae</taxon>
        <taxon>Owenia</taxon>
    </lineage>
</organism>
<dbReference type="InterPro" id="IPR013121">
    <property type="entry name" value="Fe_red_NAD-bd_6"/>
</dbReference>
<evidence type="ECO:0000313" key="11">
    <source>
        <dbReference type="EMBL" id="CAH1788924.1"/>
    </source>
</evidence>
<dbReference type="SFLD" id="SFLDG01169">
    <property type="entry name" value="NADPH_oxidase_subgroup_(NOX)"/>
    <property type="match status" value="1"/>
</dbReference>
<dbReference type="Pfam" id="PF01794">
    <property type="entry name" value="Ferric_reduct"/>
    <property type="match status" value="1"/>
</dbReference>
<keyword evidence="7" id="KW-1133">Transmembrane helix</keyword>
<keyword evidence="6" id="KW-0521">NADP</keyword>
<keyword evidence="3" id="KW-0812">Transmembrane</keyword>
<evidence type="ECO:0000256" key="10">
    <source>
        <dbReference type="ARBA" id="ARBA00049908"/>
    </source>
</evidence>
<evidence type="ECO:0000256" key="8">
    <source>
        <dbReference type="ARBA" id="ARBA00023002"/>
    </source>
</evidence>
<gene>
    <name evidence="11" type="ORF">OFUS_LOCUS14370</name>
</gene>
<dbReference type="GO" id="GO:0005509">
    <property type="term" value="F:calcium ion binding"/>
    <property type="evidence" value="ECO:0007669"/>
    <property type="project" value="InterPro"/>
</dbReference>
<evidence type="ECO:0000313" key="12">
    <source>
        <dbReference type="Proteomes" id="UP000749559"/>
    </source>
</evidence>
<dbReference type="Gene3D" id="1.10.238.10">
    <property type="entry name" value="EF-hand"/>
    <property type="match status" value="1"/>
</dbReference>
<dbReference type="Pfam" id="PF13499">
    <property type="entry name" value="EF-hand_7"/>
    <property type="match status" value="1"/>
</dbReference>
<keyword evidence="4" id="KW-0274">FAD</keyword>
<dbReference type="PROSITE" id="PS50222">
    <property type="entry name" value="EF_HAND_2"/>
    <property type="match status" value="3"/>
</dbReference>
<dbReference type="SUPFAM" id="SSF52343">
    <property type="entry name" value="Ferredoxin reductase-like, C-terminal NADP-linked domain"/>
    <property type="match status" value="1"/>
</dbReference>
<sequence>TDILQCDVTQTKGTSTKYGFVKSQKKRPSILDCGRKNKTHPSIQTEEERQENKWLMWVEKQFNDIAGEDGEIDLEEFKAALKIKRSFFAERFFNLFDEDDSGTIDISELMCGLDKLINGTATDKLKFLFDVYDVDGSGTIELGELKTVLRSCMEESSITLSEDDLTELTKALFHSADEDNSGEISFDELKVELEKHPGVLENLTMSAANWLRPPEIKTAKPKYAPRYLTQSYIMNNKRKVGFVAFYILINIALFLVSAIRYRAENWFVIIARGSGMDLNFNCMFVLVLMLRKCLTWLRSTTLAQFLPLDQSIMFHKMVGIVIAVQSLVHTVCHLGNLALVVANVNSFTYMEYLFTTKPAIGWIAGLAPLSGVALDLVLIIMLICSMPFVRRGGHFQVFYWTHLLYVIFWALLVIHGPIFCYWFALPGVIFIIEKISSSKFVKLAHYGETYIKEVNLLPSKVTHLIISRPDNFRFKAGDYIFINIPALAEYEWHPFTISSAPELRSEIWVHVRSVGHWTGKLNEFFEKYEDYEHARIQKKNTKVRHCCCPIYTSDGGHSKDGKCADAIDNKFEIPVITIAGEKHKDRKHTSSSNPKQEEHIVNRNEEVANSKLTNVKIYIDGPYGTATREIFESDHAVLIGAGIGVTPFASILQSIMHRHKPARLKCPNCSHTWFNDTATSTMNLKKVDFVWINREQKSFEWFVSLLTKLELEQAEGGSFGNFLDMHMYMTSALKKTDMKGIGLQMALEIIHKKEKRDMLTGLKTRTQAGRPNWEELFSKISQENKGKVKVFFCGSPALAKTLKQICQKFKFDFLKENF</sequence>
<keyword evidence="5" id="KW-0106">Calcium</keyword>
<evidence type="ECO:0000256" key="5">
    <source>
        <dbReference type="ARBA" id="ARBA00022837"/>
    </source>
</evidence>
<dbReference type="FunFam" id="3.40.50.80:FF:000012">
    <property type="entry name" value="NADPH oxidase, isoform B"/>
    <property type="match status" value="1"/>
</dbReference>
<evidence type="ECO:0000256" key="2">
    <source>
        <dbReference type="ARBA" id="ARBA00022630"/>
    </source>
</evidence>
<proteinExistence type="predicted"/>
<dbReference type="PANTHER" id="PTHR11972">
    <property type="entry name" value="NADPH OXIDASE"/>
    <property type="match status" value="1"/>
</dbReference>
<dbReference type="Gene3D" id="2.40.30.10">
    <property type="entry name" value="Translation factors"/>
    <property type="match status" value="1"/>
</dbReference>
<dbReference type="EMBL" id="CAIIXF020000007">
    <property type="protein sequence ID" value="CAH1788924.1"/>
    <property type="molecule type" value="Genomic_DNA"/>
</dbReference>
<dbReference type="SUPFAM" id="SSF63380">
    <property type="entry name" value="Riboflavin synthase domain-like"/>
    <property type="match status" value="1"/>
</dbReference>
<dbReference type="CDD" id="cd00051">
    <property type="entry name" value="EFh"/>
    <property type="match status" value="2"/>
</dbReference>
<keyword evidence="9" id="KW-0472">Membrane</keyword>
<dbReference type="Pfam" id="PF08022">
    <property type="entry name" value="FAD_binding_8"/>
    <property type="match status" value="1"/>
</dbReference>
<dbReference type="SFLD" id="SFLDG01168">
    <property type="entry name" value="Ferric_reductase_subgroup_(FRE"/>
    <property type="match status" value="1"/>
</dbReference>
<dbReference type="SUPFAM" id="SSF47473">
    <property type="entry name" value="EF-hand"/>
    <property type="match status" value="1"/>
</dbReference>
<reference evidence="11" key="1">
    <citation type="submission" date="2022-03" db="EMBL/GenBank/DDBJ databases">
        <authorList>
            <person name="Martin C."/>
        </authorList>
    </citation>
    <scope>NUCLEOTIDE SEQUENCE</scope>
</reference>
<keyword evidence="12" id="KW-1185">Reference proteome</keyword>
<dbReference type="InterPro" id="IPR011992">
    <property type="entry name" value="EF-hand-dom_pair"/>
</dbReference>
<protein>
    <submittedName>
        <fullName evidence="11">Uncharacterized protein</fullName>
    </submittedName>
</protein>
<dbReference type="Pfam" id="PF08030">
    <property type="entry name" value="NAD_binding_6"/>
    <property type="match status" value="1"/>
</dbReference>
<dbReference type="CDD" id="cd06186">
    <property type="entry name" value="NOX_Duox_like_FAD_NADP"/>
    <property type="match status" value="1"/>
</dbReference>
<evidence type="ECO:0000256" key="7">
    <source>
        <dbReference type="ARBA" id="ARBA00022989"/>
    </source>
</evidence>
<dbReference type="SMART" id="SM00054">
    <property type="entry name" value="EFh"/>
    <property type="match status" value="4"/>
</dbReference>
<dbReference type="InterPro" id="IPR013130">
    <property type="entry name" value="Fe3_Rdtase_TM_dom"/>
</dbReference>
<dbReference type="PRINTS" id="PR00466">
    <property type="entry name" value="GP91PHOX"/>
</dbReference>
<evidence type="ECO:0000256" key="4">
    <source>
        <dbReference type="ARBA" id="ARBA00022827"/>
    </source>
</evidence>
<evidence type="ECO:0000256" key="6">
    <source>
        <dbReference type="ARBA" id="ARBA00022857"/>
    </source>
</evidence>
<dbReference type="InterPro" id="IPR039261">
    <property type="entry name" value="FNR_nucleotide-bd"/>
</dbReference>
<dbReference type="InterPro" id="IPR017938">
    <property type="entry name" value="Riboflavin_synthase-like_b-brl"/>
</dbReference>
<accession>A0A8J1UGG9</accession>
<dbReference type="PROSITE" id="PS00018">
    <property type="entry name" value="EF_HAND_1"/>
    <property type="match status" value="3"/>
</dbReference>
<dbReference type="InterPro" id="IPR050369">
    <property type="entry name" value="RBOH/FRE"/>
</dbReference>
<dbReference type="InterPro" id="IPR017927">
    <property type="entry name" value="FAD-bd_FR_type"/>
</dbReference>
<comment type="catalytic activity">
    <reaction evidence="10">
        <text>NADPH + 2 O2 = 2 superoxide + NADP(+) + H(+)</text>
        <dbReference type="Rhea" id="RHEA:63180"/>
        <dbReference type="ChEBI" id="CHEBI:15378"/>
        <dbReference type="ChEBI" id="CHEBI:15379"/>
        <dbReference type="ChEBI" id="CHEBI:18421"/>
        <dbReference type="ChEBI" id="CHEBI:57783"/>
        <dbReference type="ChEBI" id="CHEBI:58349"/>
    </reaction>
</comment>
<dbReference type="GO" id="GO:0006952">
    <property type="term" value="P:defense response"/>
    <property type="evidence" value="ECO:0007669"/>
    <property type="project" value="TreeGrafter"/>
</dbReference>
<evidence type="ECO:0000256" key="3">
    <source>
        <dbReference type="ARBA" id="ARBA00022692"/>
    </source>
</evidence>
<dbReference type="InterPro" id="IPR000778">
    <property type="entry name" value="Cyt_b245_heavy_chain"/>
</dbReference>
<dbReference type="GO" id="GO:0043020">
    <property type="term" value="C:NADPH oxidase complex"/>
    <property type="evidence" value="ECO:0007669"/>
    <property type="project" value="TreeGrafter"/>
</dbReference>
<name>A0A8J1UGG9_OWEFU</name>
<feature type="non-terminal residue" evidence="11">
    <location>
        <position position="1"/>
    </location>
</feature>
<comment type="caution">
    <text evidence="11">The sequence shown here is derived from an EMBL/GenBank/DDBJ whole genome shotgun (WGS) entry which is preliminary data.</text>
</comment>
<dbReference type="Pfam" id="PF13202">
    <property type="entry name" value="EF-hand_5"/>
    <property type="match status" value="1"/>
</dbReference>
<evidence type="ECO:0000256" key="9">
    <source>
        <dbReference type="ARBA" id="ARBA00023136"/>
    </source>
</evidence>
<evidence type="ECO:0000256" key="1">
    <source>
        <dbReference type="ARBA" id="ARBA00004141"/>
    </source>
</evidence>
<dbReference type="FunFam" id="2.40.30.10:FF:000056">
    <property type="entry name" value="NADPH oxidase 5"/>
    <property type="match status" value="1"/>
</dbReference>
<dbReference type="Proteomes" id="UP000749559">
    <property type="component" value="Unassembled WGS sequence"/>
</dbReference>
<dbReference type="InterPro" id="IPR002048">
    <property type="entry name" value="EF_hand_dom"/>
</dbReference>
<dbReference type="PANTHER" id="PTHR11972:SF58">
    <property type="entry name" value="NADPH OXIDASE 5"/>
    <property type="match status" value="1"/>
</dbReference>
<dbReference type="InterPro" id="IPR013112">
    <property type="entry name" value="FAD-bd_8"/>
</dbReference>
<dbReference type="OrthoDB" id="167398at2759"/>
<dbReference type="GO" id="GO:0016175">
    <property type="term" value="F:superoxide-generating NAD(P)H oxidase activity"/>
    <property type="evidence" value="ECO:0007669"/>
    <property type="project" value="TreeGrafter"/>
</dbReference>
<comment type="subcellular location">
    <subcellularLocation>
        <location evidence="1">Membrane</location>
        <topology evidence="1">Multi-pass membrane protein</topology>
    </subcellularLocation>
</comment>
<dbReference type="AlphaFoldDB" id="A0A8J1UGG9"/>
<dbReference type="PROSITE" id="PS51384">
    <property type="entry name" value="FAD_FR"/>
    <property type="match status" value="1"/>
</dbReference>